<dbReference type="Proteomes" id="UP000317316">
    <property type="component" value="Unassembled WGS sequence"/>
</dbReference>
<evidence type="ECO:0000256" key="1">
    <source>
        <dbReference type="SAM" id="Phobius"/>
    </source>
</evidence>
<keyword evidence="1" id="KW-0472">Membrane</keyword>
<organism evidence="2 3">
    <name type="scientific">Psychrobacillus lasiicapitis</name>
    <dbReference type="NCBI Taxonomy" id="1636719"/>
    <lineage>
        <taxon>Bacteria</taxon>
        <taxon>Bacillati</taxon>
        <taxon>Bacillota</taxon>
        <taxon>Bacilli</taxon>
        <taxon>Bacillales</taxon>
        <taxon>Bacillaceae</taxon>
        <taxon>Psychrobacillus</taxon>
    </lineage>
</organism>
<dbReference type="RefSeq" id="WP_142540346.1">
    <property type="nucleotide sequence ID" value="NZ_BMIE01000001.1"/>
</dbReference>
<dbReference type="AlphaFoldDB" id="A0A544SWZ1"/>
<feature type="transmembrane region" description="Helical" evidence="1">
    <location>
        <begin position="42"/>
        <end position="60"/>
    </location>
</feature>
<dbReference type="OrthoDB" id="5516776at2"/>
<keyword evidence="1" id="KW-1133">Transmembrane helix</keyword>
<dbReference type="Gene3D" id="1.10.1760.20">
    <property type="match status" value="1"/>
</dbReference>
<feature type="transmembrane region" description="Helical" evidence="1">
    <location>
        <begin position="12"/>
        <end position="30"/>
    </location>
</feature>
<keyword evidence="3" id="KW-1185">Reference proteome</keyword>
<accession>A0A544SWZ1</accession>
<sequence>MNKTRKLTLTSVIIAITTISSHLIFIPVGFAKIFPIQHFANVLLAVLLGPWYAVGGALIVSTLRNLLGTGSIFAFPGSVIGALLAGFLYSKTKKLGFAFVGEVVGTGILGAIATYPIGVLLFGKELTLFGFVPAFMFSSFTGAFLAFGLLKVMMKNKIMGGLLNENSAYNSRV</sequence>
<evidence type="ECO:0000313" key="3">
    <source>
        <dbReference type="Proteomes" id="UP000317316"/>
    </source>
</evidence>
<reference evidence="2 3" key="1">
    <citation type="submission" date="2019-05" db="EMBL/GenBank/DDBJ databases">
        <title>Psychrobacillus vulpis sp. nov., a new species isolated from feces of a red fox that inhabits in The Tablas de Daimiel Natural Park, Albacete, Spain.</title>
        <authorList>
            <person name="Rodriguez M."/>
            <person name="Reina J.C."/>
            <person name="Bejar V."/>
            <person name="Llamas I."/>
        </authorList>
    </citation>
    <scope>NUCLEOTIDE SEQUENCE [LARGE SCALE GENOMIC DNA]</scope>
    <source>
        <strain evidence="2 3">NEAU-3TGS17</strain>
    </source>
</reference>
<dbReference type="EMBL" id="VDGH01000012">
    <property type="protein sequence ID" value="TQR09705.1"/>
    <property type="molecule type" value="Genomic_DNA"/>
</dbReference>
<feature type="transmembrane region" description="Helical" evidence="1">
    <location>
        <begin position="66"/>
        <end position="89"/>
    </location>
</feature>
<dbReference type="InterPro" id="IPR012652">
    <property type="entry name" value="ThiW"/>
</dbReference>
<dbReference type="PIRSF" id="PIRSF024534">
    <property type="entry name" value="ThiW"/>
    <property type="match status" value="1"/>
</dbReference>
<protein>
    <submittedName>
        <fullName evidence="2">Energy coupling factor transporter S component ThiW</fullName>
    </submittedName>
</protein>
<gene>
    <name evidence="2" type="primary">thiW</name>
    <name evidence="2" type="ORF">FG382_18330</name>
</gene>
<feature type="transmembrane region" description="Helical" evidence="1">
    <location>
        <begin position="128"/>
        <end position="150"/>
    </location>
</feature>
<dbReference type="Pfam" id="PF09512">
    <property type="entry name" value="ThiW"/>
    <property type="match status" value="1"/>
</dbReference>
<comment type="caution">
    <text evidence="2">The sequence shown here is derived from an EMBL/GenBank/DDBJ whole genome shotgun (WGS) entry which is preliminary data.</text>
</comment>
<evidence type="ECO:0000313" key="2">
    <source>
        <dbReference type="EMBL" id="TQR09705.1"/>
    </source>
</evidence>
<dbReference type="NCBIfam" id="TIGR02359">
    <property type="entry name" value="thiW"/>
    <property type="match status" value="1"/>
</dbReference>
<feature type="transmembrane region" description="Helical" evidence="1">
    <location>
        <begin position="96"/>
        <end position="122"/>
    </location>
</feature>
<proteinExistence type="predicted"/>
<keyword evidence="1" id="KW-0812">Transmembrane</keyword>
<name>A0A544SWZ1_9BACI</name>